<dbReference type="InterPro" id="IPR004007">
    <property type="entry name" value="DhaL_dom"/>
</dbReference>
<dbReference type="SUPFAM" id="SSF101473">
    <property type="entry name" value="DhaL-like"/>
    <property type="match status" value="1"/>
</dbReference>
<comment type="caution">
    <text evidence="2">The sequence shown here is derived from an EMBL/GenBank/DDBJ whole genome shotgun (WGS) entry which is preliminary data.</text>
</comment>
<dbReference type="PROSITE" id="PS51480">
    <property type="entry name" value="DHAL"/>
    <property type="match status" value="1"/>
</dbReference>
<dbReference type="PANTHER" id="PTHR33434:SF2">
    <property type="entry name" value="FATTY ACID-BINDING PROTEIN TM_1468"/>
    <property type="match status" value="1"/>
</dbReference>
<proteinExistence type="predicted"/>
<keyword evidence="3" id="KW-1185">Reference proteome</keyword>
<dbReference type="InterPro" id="IPR036117">
    <property type="entry name" value="DhaL_dom_sf"/>
</dbReference>
<dbReference type="Gene3D" id="1.25.40.340">
    <property type="match status" value="1"/>
</dbReference>
<name>A0ABD3NZG4_9STRA</name>
<organism evidence="2 3">
    <name type="scientific">Cyclotella atomus</name>
    <dbReference type="NCBI Taxonomy" id="382360"/>
    <lineage>
        <taxon>Eukaryota</taxon>
        <taxon>Sar</taxon>
        <taxon>Stramenopiles</taxon>
        <taxon>Ochrophyta</taxon>
        <taxon>Bacillariophyta</taxon>
        <taxon>Coscinodiscophyceae</taxon>
        <taxon>Thalassiosirophycidae</taxon>
        <taxon>Stephanodiscales</taxon>
        <taxon>Stephanodiscaceae</taxon>
        <taxon>Cyclotella</taxon>
    </lineage>
</organism>
<dbReference type="PANTHER" id="PTHR33434">
    <property type="entry name" value="DEGV DOMAIN-CONTAINING PROTEIN DR_1986-RELATED"/>
    <property type="match status" value="1"/>
</dbReference>
<dbReference type="SMART" id="SM01120">
    <property type="entry name" value="Dak2"/>
    <property type="match status" value="1"/>
</dbReference>
<dbReference type="InterPro" id="IPR050270">
    <property type="entry name" value="DegV_domain_contain"/>
</dbReference>
<sequence length="271" mass="29054">MSLALDGCELGLIGNDGKIRDEYILQHQSVNPPATLTNIPFLCDLMTASSITKVDGWVFTMLLVAGFAKMSSEINELNSINVFPITDGDKGANMKVCLKLPTRNLLLNPSDNILIAASNMAADVLLNGQGNSGTILSHFFVSLAEKIKHRQKPCLTVDEFAACLQRAGIKMDQAVPDPVEGTLLSVCRDACKVLGCCGSYSSLAALLIDWNEIAQEELALTPDRLVVDGFNVLEKAGVIDSGAQGFVHLVEGMYLASKGMLPNAMDQVPQI</sequence>
<gene>
    <name evidence="2" type="ORF">ACHAWO_005529</name>
</gene>
<accession>A0ABD3NZG4</accession>
<dbReference type="EMBL" id="JALLPJ020000876">
    <property type="protein sequence ID" value="KAL3780742.1"/>
    <property type="molecule type" value="Genomic_DNA"/>
</dbReference>
<feature type="domain" description="DhaL" evidence="1">
    <location>
        <begin position="57"/>
        <end position="255"/>
    </location>
</feature>
<evidence type="ECO:0000313" key="3">
    <source>
        <dbReference type="Proteomes" id="UP001530400"/>
    </source>
</evidence>
<protein>
    <recommendedName>
        <fullName evidence="1">DhaL domain-containing protein</fullName>
    </recommendedName>
</protein>
<dbReference type="Proteomes" id="UP001530400">
    <property type="component" value="Unassembled WGS sequence"/>
</dbReference>
<dbReference type="Pfam" id="PF02734">
    <property type="entry name" value="Dak2"/>
    <property type="match status" value="1"/>
</dbReference>
<evidence type="ECO:0000313" key="2">
    <source>
        <dbReference type="EMBL" id="KAL3780742.1"/>
    </source>
</evidence>
<dbReference type="AlphaFoldDB" id="A0ABD3NZG4"/>
<evidence type="ECO:0000259" key="1">
    <source>
        <dbReference type="PROSITE" id="PS51480"/>
    </source>
</evidence>
<reference evidence="2 3" key="1">
    <citation type="submission" date="2024-10" db="EMBL/GenBank/DDBJ databases">
        <title>Updated reference genomes for cyclostephanoid diatoms.</title>
        <authorList>
            <person name="Roberts W.R."/>
            <person name="Alverson A.J."/>
        </authorList>
    </citation>
    <scope>NUCLEOTIDE SEQUENCE [LARGE SCALE GENOMIC DNA]</scope>
    <source>
        <strain evidence="2 3">AJA010-31</strain>
    </source>
</reference>